<evidence type="ECO:0000256" key="4">
    <source>
        <dbReference type="ARBA" id="ARBA00022525"/>
    </source>
</evidence>
<keyword evidence="8" id="KW-0966">Cell projection</keyword>
<dbReference type="NCBIfam" id="TIGR02550">
    <property type="entry name" value="flagell_flgL"/>
    <property type="match status" value="1"/>
</dbReference>
<name>A0A1Y6CZR2_9GAMM</name>
<gene>
    <name evidence="8" type="ORF">SAMN02949497_3181</name>
</gene>
<dbReference type="Proteomes" id="UP000192923">
    <property type="component" value="Unassembled WGS sequence"/>
</dbReference>
<sequence>MRISSGWIQQLGVNSMLNQQSLVSQTQMQLSTGLRVLTPADDPGGAVGAQIMTESLKTTQQYQTNLTTAQGRLQLEDSALDSVDTLLQRIKEVAVRGLNDTLTASDRQALGDQTQQYLDEITGLANTKNANGEYIFGGYRTDTPPYVFDDQRTPPSYVYQGGQQQRSLRIGDLRNIEDGDTGFRVFEDVPSTAGKLGIANVDGKQSLLNTVYTLAQALKGDLTGTHGTLTGTANLAGGKDYSAGPASFDLAVDGGTAETITIPAQNYPSAQALADAINTQISAGPLRDKVAAQVSNGAIQFASVQIGPNASVTVSQGTPGFLADAGLADPSTGTGSTTEFHATASAALADIDTGLERVLDIRASVGARLNALDEQDSLQSKFIIDTQANLSKVQDLDYAEAISRFSQQQTVLQASMTAFSQVQKLSLFNYL</sequence>
<dbReference type="Gene3D" id="6.10.10.10">
    <property type="entry name" value="Flagellar export chaperone, C-terminal domain"/>
    <property type="match status" value="1"/>
</dbReference>
<dbReference type="SUPFAM" id="SSF64518">
    <property type="entry name" value="Phase 1 flagellin"/>
    <property type="match status" value="1"/>
</dbReference>
<dbReference type="GO" id="GO:0071973">
    <property type="term" value="P:bacterial-type flagellum-dependent cell motility"/>
    <property type="evidence" value="ECO:0007669"/>
    <property type="project" value="InterPro"/>
</dbReference>
<keyword evidence="4" id="KW-0964">Secreted</keyword>
<reference evidence="8 9" key="1">
    <citation type="submission" date="2016-12" db="EMBL/GenBank/DDBJ databases">
        <authorList>
            <person name="Song W.-J."/>
            <person name="Kurnit D.M."/>
        </authorList>
    </citation>
    <scope>NUCLEOTIDE SEQUENCE [LARGE SCALE GENOMIC DNA]</scope>
    <source>
        <strain evidence="8 9">175</strain>
    </source>
</reference>
<keyword evidence="5" id="KW-0975">Bacterial flagellum</keyword>
<dbReference type="PANTHER" id="PTHR42792">
    <property type="entry name" value="FLAGELLIN"/>
    <property type="match status" value="1"/>
</dbReference>
<feature type="domain" description="Flagellin C-terminal" evidence="7">
    <location>
        <begin position="350"/>
        <end position="431"/>
    </location>
</feature>
<dbReference type="GO" id="GO:0009424">
    <property type="term" value="C:bacterial-type flagellum hook"/>
    <property type="evidence" value="ECO:0007669"/>
    <property type="project" value="InterPro"/>
</dbReference>
<dbReference type="InterPro" id="IPR042187">
    <property type="entry name" value="Flagellin_C_sub2"/>
</dbReference>
<dbReference type="GO" id="GO:0005198">
    <property type="term" value="F:structural molecule activity"/>
    <property type="evidence" value="ECO:0007669"/>
    <property type="project" value="InterPro"/>
</dbReference>
<comment type="subcellular location">
    <subcellularLocation>
        <location evidence="1">Bacterial flagellum</location>
    </subcellularLocation>
    <subcellularLocation>
        <location evidence="2">Secreted</location>
    </subcellularLocation>
</comment>
<evidence type="ECO:0000256" key="5">
    <source>
        <dbReference type="ARBA" id="ARBA00023143"/>
    </source>
</evidence>
<dbReference type="PRINTS" id="PR00207">
    <property type="entry name" value="FLAGELLIN"/>
</dbReference>
<dbReference type="GO" id="GO:0005576">
    <property type="term" value="C:extracellular region"/>
    <property type="evidence" value="ECO:0007669"/>
    <property type="project" value="UniProtKB-SubCell"/>
</dbReference>
<evidence type="ECO:0000259" key="7">
    <source>
        <dbReference type="Pfam" id="PF00700"/>
    </source>
</evidence>
<keyword evidence="9" id="KW-1185">Reference proteome</keyword>
<dbReference type="Pfam" id="PF00700">
    <property type="entry name" value="Flagellin_C"/>
    <property type="match status" value="1"/>
</dbReference>
<keyword evidence="8" id="KW-0969">Cilium</keyword>
<dbReference type="InterPro" id="IPR046358">
    <property type="entry name" value="Flagellin_C"/>
</dbReference>
<evidence type="ECO:0000256" key="2">
    <source>
        <dbReference type="ARBA" id="ARBA00004613"/>
    </source>
</evidence>
<organism evidence="8 9">
    <name type="scientific">Methylomagnum ishizawai</name>
    <dbReference type="NCBI Taxonomy" id="1760988"/>
    <lineage>
        <taxon>Bacteria</taxon>
        <taxon>Pseudomonadati</taxon>
        <taxon>Pseudomonadota</taxon>
        <taxon>Gammaproteobacteria</taxon>
        <taxon>Methylococcales</taxon>
        <taxon>Methylococcaceae</taxon>
        <taxon>Methylomagnum</taxon>
    </lineage>
</organism>
<comment type="similarity">
    <text evidence="3">Belongs to the bacterial flagellin family.</text>
</comment>
<dbReference type="STRING" id="1760988.SAMN02949497_3181"/>
<evidence type="ECO:0000313" key="8">
    <source>
        <dbReference type="EMBL" id="SMF95806.1"/>
    </source>
</evidence>
<dbReference type="Gene3D" id="1.20.1330.10">
    <property type="entry name" value="f41 fragment of flagellin, N-terminal domain"/>
    <property type="match status" value="1"/>
</dbReference>
<dbReference type="RefSeq" id="WP_085214338.1">
    <property type="nucleotide sequence ID" value="NZ_FXAM01000001.1"/>
</dbReference>
<dbReference type="InterPro" id="IPR001029">
    <property type="entry name" value="Flagellin_N"/>
</dbReference>
<dbReference type="InterPro" id="IPR001492">
    <property type="entry name" value="Flagellin"/>
</dbReference>
<dbReference type="PANTHER" id="PTHR42792:SF1">
    <property type="entry name" value="FLAGELLAR HOOK-ASSOCIATED PROTEIN 3"/>
    <property type="match status" value="1"/>
</dbReference>
<accession>A0A1Y6CZR2</accession>
<keyword evidence="8" id="KW-0282">Flagellum</keyword>
<dbReference type="OrthoDB" id="9768249at2"/>
<evidence type="ECO:0000256" key="1">
    <source>
        <dbReference type="ARBA" id="ARBA00004365"/>
    </source>
</evidence>
<evidence type="ECO:0000256" key="3">
    <source>
        <dbReference type="ARBA" id="ARBA00005709"/>
    </source>
</evidence>
<dbReference type="InterPro" id="IPR013384">
    <property type="entry name" value="Flagell_FlgL"/>
</dbReference>
<proteinExistence type="inferred from homology"/>
<evidence type="ECO:0000259" key="6">
    <source>
        <dbReference type="Pfam" id="PF00669"/>
    </source>
</evidence>
<dbReference type="EMBL" id="FXAM01000001">
    <property type="protein sequence ID" value="SMF95806.1"/>
    <property type="molecule type" value="Genomic_DNA"/>
</dbReference>
<evidence type="ECO:0000313" key="9">
    <source>
        <dbReference type="Proteomes" id="UP000192923"/>
    </source>
</evidence>
<feature type="domain" description="Flagellin N-terminal" evidence="6">
    <location>
        <begin position="14"/>
        <end position="141"/>
    </location>
</feature>
<protein>
    <submittedName>
        <fullName evidence="8">Flagellar hook-associated protein 3 FlgL</fullName>
    </submittedName>
</protein>
<dbReference type="Pfam" id="PF00669">
    <property type="entry name" value="Flagellin_N"/>
    <property type="match status" value="1"/>
</dbReference>
<dbReference type="AlphaFoldDB" id="A0A1Y6CZR2"/>